<evidence type="ECO:0000256" key="8">
    <source>
        <dbReference type="ARBA" id="ARBA00022989"/>
    </source>
</evidence>
<feature type="transmembrane region" description="Helical" evidence="10">
    <location>
        <begin position="157"/>
        <end position="176"/>
    </location>
</feature>
<evidence type="ECO:0000313" key="12">
    <source>
        <dbReference type="EMBL" id="AQS41701.1"/>
    </source>
</evidence>
<evidence type="ECO:0000256" key="10">
    <source>
        <dbReference type="SAM" id="Phobius"/>
    </source>
</evidence>
<dbReference type="STRING" id="1902579.BHV28_10070"/>
<feature type="transmembrane region" description="Helical" evidence="10">
    <location>
        <begin position="279"/>
        <end position="300"/>
    </location>
</feature>
<dbReference type="InterPro" id="IPR004841">
    <property type="entry name" value="AA-permease/SLC12A_dom"/>
</dbReference>
<feature type="transmembrane region" description="Helical" evidence="10">
    <location>
        <begin position="404"/>
        <end position="425"/>
    </location>
</feature>
<dbReference type="FunFam" id="1.20.1740.10:FF:000001">
    <property type="entry name" value="Amino acid permease"/>
    <property type="match status" value="1"/>
</dbReference>
<keyword evidence="8 10" id="KW-1133">Transmembrane helix</keyword>
<dbReference type="KEGG" id="thd:BHV28_10070"/>
<keyword evidence="3" id="KW-0813">Transport</keyword>
<feature type="transmembrane region" description="Helical" evidence="10">
    <location>
        <begin position="101"/>
        <end position="119"/>
    </location>
</feature>
<dbReference type="PANTHER" id="PTHR43495:SF4">
    <property type="entry name" value="AROMATIC AMINO ACID TRANSPORT PROTEIN AROP"/>
    <property type="match status" value="1"/>
</dbReference>
<reference evidence="12 13" key="1">
    <citation type="journal article" date="2010" name="Science">
        <title>Genomic comparison of the ants Camponotus floridanus and Harpegnathos saltator.</title>
        <authorList>
            <person name="Bonasio R."/>
            <person name="Zhang G."/>
            <person name="Ye C."/>
            <person name="Mutti N.S."/>
            <person name="Fang X."/>
            <person name="Qin N."/>
            <person name="Donahue G."/>
            <person name="Yang P."/>
            <person name="Li Q."/>
            <person name="Li C."/>
            <person name="Zhang P."/>
            <person name="Huang Z."/>
            <person name="Berger S.L."/>
            <person name="Reinberg D."/>
            <person name="Wang J."/>
            <person name="Liebig J."/>
        </authorList>
    </citation>
    <scope>NUCLEOTIDE SEQUENCE [LARGE SCALE GENOMIC DNA]</scope>
    <source>
        <strain evidence="12 13">Hsal</strain>
    </source>
</reference>
<evidence type="ECO:0000256" key="2">
    <source>
        <dbReference type="ARBA" id="ARBA00008583"/>
    </source>
</evidence>
<dbReference type="PANTHER" id="PTHR43495">
    <property type="entry name" value="GABA PERMEASE"/>
    <property type="match status" value="1"/>
</dbReference>
<comment type="subcellular location">
    <subcellularLocation>
        <location evidence="1">Cell inner membrane</location>
        <topology evidence="1">Multi-pass membrane protein</topology>
    </subcellularLocation>
</comment>
<feature type="transmembrane region" description="Helical" evidence="10">
    <location>
        <begin position="332"/>
        <end position="354"/>
    </location>
</feature>
<dbReference type="PROSITE" id="PS00218">
    <property type="entry name" value="AMINO_ACID_PERMEASE_1"/>
    <property type="match status" value="1"/>
</dbReference>
<keyword evidence="13" id="KW-1185">Reference proteome</keyword>
<keyword evidence="7" id="KW-0029">Amino-acid transport</keyword>
<evidence type="ECO:0000256" key="6">
    <source>
        <dbReference type="ARBA" id="ARBA00022692"/>
    </source>
</evidence>
<evidence type="ECO:0000256" key="1">
    <source>
        <dbReference type="ARBA" id="ARBA00004429"/>
    </source>
</evidence>
<comment type="similarity">
    <text evidence="2">Belongs to the amino acid-polyamine-organocation (APC) superfamily. Amino acid transporter (AAT) (TC 2.A.3.1) family.</text>
</comment>
<keyword evidence="6 10" id="KW-0812">Transmembrane</keyword>
<organism evidence="12 13">
    <name type="scientific">Candidatus Tokpelaia hoelldobleri</name>
    <dbReference type="NCBI Taxonomy" id="1902579"/>
    <lineage>
        <taxon>Bacteria</taxon>
        <taxon>Pseudomonadati</taxon>
        <taxon>Pseudomonadota</taxon>
        <taxon>Alphaproteobacteria</taxon>
        <taxon>Hyphomicrobiales</taxon>
        <taxon>Candidatus Tokpelaia</taxon>
    </lineage>
</organism>
<feature type="transmembrane region" description="Helical" evidence="10">
    <location>
        <begin position="131"/>
        <end position="150"/>
    </location>
</feature>
<feature type="transmembrane region" description="Helical" evidence="10">
    <location>
        <begin position="241"/>
        <end position="259"/>
    </location>
</feature>
<keyword evidence="9 10" id="KW-0472">Membrane</keyword>
<dbReference type="InterPro" id="IPR004840">
    <property type="entry name" value="Amino_acid_permease_CS"/>
</dbReference>
<feature type="transmembrane region" description="Helical" evidence="10">
    <location>
        <begin position="196"/>
        <end position="220"/>
    </location>
</feature>
<proteinExistence type="inferred from homology"/>
<evidence type="ECO:0000259" key="11">
    <source>
        <dbReference type="Pfam" id="PF00324"/>
    </source>
</evidence>
<evidence type="ECO:0000256" key="4">
    <source>
        <dbReference type="ARBA" id="ARBA00022475"/>
    </source>
</evidence>
<dbReference type="Gene3D" id="1.20.1740.10">
    <property type="entry name" value="Amino acid/polyamine transporter I"/>
    <property type="match status" value="1"/>
</dbReference>
<dbReference type="Pfam" id="PF00324">
    <property type="entry name" value="AA_permease"/>
    <property type="match status" value="1"/>
</dbReference>
<feature type="transmembrane region" description="Helical" evidence="10">
    <location>
        <begin position="452"/>
        <end position="473"/>
    </location>
</feature>
<feature type="transmembrane region" description="Helical" evidence="10">
    <location>
        <begin position="360"/>
        <end position="384"/>
    </location>
</feature>
<dbReference type="AlphaFoldDB" id="A0A1U9JV27"/>
<evidence type="ECO:0000256" key="3">
    <source>
        <dbReference type="ARBA" id="ARBA00022448"/>
    </source>
</evidence>
<feature type="transmembrane region" description="Helical" evidence="10">
    <location>
        <begin position="45"/>
        <end position="64"/>
    </location>
</feature>
<dbReference type="GO" id="GO:0055085">
    <property type="term" value="P:transmembrane transport"/>
    <property type="evidence" value="ECO:0007669"/>
    <property type="project" value="InterPro"/>
</dbReference>
<feature type="domain" description="Amino acid permease/ SLC12A" evidence="11">
    <location>
        <begin position="20"/>
        <end position="474"/>
    </location>
</feature>
<protein>
    <submittedName>
        <fullName evidence="12">Aromatic amino acid transport protein</fullName>
    </submittedName>
</protein>
<evidence type="ECO:0000313" key="13">
    <source>
        <dbReference type="Proteomes" id="UP000188912"/>
    </source>
</evidence>
<accession>A0A1U9JV27</accession>
<keyword evidence="4" id="KW-1003">Cell membrane</keyword>
<dbReference type="GO" id="GO:0006865">
    <property type="term" value="P:amino acid transport"/>
    <property type="evidence" value="ECO:0007669"/>
    <property type="project" value="UniProtKB-KW"/>
</dbReference>
<keyword evidence="5" id="KW-0997">Cell inner membrane</keyword>
<dbReference type="Proteomes" id="UP000188912">
    <property type="component" value="Chromosome"/>
</dbReference>
<sequence>MEEKSGGKVQKLARSLSNRHIQMIALGGAVGTGLFLGSYEAIQLAGPATIISYIIGGGIIYFIIRMLGEMSTQEPVSGAFSYFSYKYWGDFAGFFAGWNYWFLYILVSMAELTTAGMFFQQWFGMEPWKTSLAVLLGVTAINLVTVRFFGEFEFWFALIKILAVIGMIVLGVWLIATGGGGAQVSLSNLWSYGGFAPMGLTGIALALVVIMFSFGGTELIGITAGEAKDPRKSLPRAVNQIMWRILFFYIGAITVIMILNPWNQLVKNDSPFVTIFQNTGIGSAAILFQIVVFTATISVYNSGMYSNGRMLYGLAEQGNAPRLFMRLNRSHIPYTGVLFSSLCTLTIVIINYLVPDGAFMRIMAVATAAAAMTWAMIVLVHLRFRRAYRGREDKLYFKAPFYPVANYLCLAFLAFLLAMMVLTGFTEQGSLTALSRSAGFDMPVLPFRVQDMSLSVLVIPVWILLLLVLKTIFKSK</sequence>
<evidence type="ECO:0000256" key="9">
    <source>
        <dbReference type="ARBA" id="ARBA00023136"/>
    </source>
</evidence>
<dbReference type="EMBL" id="CP017315">
    <property type="protein sequence ID" value="AQS41701.1"/>
    <property type="molecule type" value="Genomic_DNA"/>
</dbReference>
<feature type="transmembrane region" description="Helical" evidence="10">
    <location>
        <begin position="21"/>
        <end position="39"/>
    </location>
</feature>
<evidence type="ECO:0000256" key="5">
    <source>
        <dbReference type="ARBA" id="ARBA00022519"/>
    </source>
</evidence>
<reference evidence="12 13" key="2">
    <citation type="journal article" date="2016" name="Sci. Rep.">
        <title>The genome of Rhizobiales bacteria in predatory ants reveals urease gene functions but no genes for nitrogen fixation.</title>
        <authorList>
            <person name="Neuvonen M.M."/>
            <person name="Tamarit D."/>
            <person name="Naslund K."/>
            <person name="Liebig J."/>
            <person name="Feldhaar H."/>
            <person name="Moran N.A."/>
            <person name="Guy L."/>
            <person name="Andersson S.G."/>
        </authorList>
    </citation>
    <scope>NUCLEOTIDE SEQUENCE [LARGE SCALE GENOMIC DNA]</scope>
    <source>
        <strain evidence="12 13">Hsal</strain>
    </source>
</reference>
<gene>
    <name evidence="12" type="primary">aroP</name>
    <name evidence="12" type="ORF">BHV28_10070</name>
</gene>
<evidence type="ECO:0000256" key="7">
    <source>
        <dbReference type="ARBA" id="ARBA00022970"/>
    </source>
</evidence>
<dbReference type="PIRSF" id="PIRSF006060">
    <property type="entry name" value="AA_transporter"/>
    <property type="match status" value="1"/>
</dbReference>
<name>A0A1U9JV27_9HYPH</name>
<dbReference type="GO" id="GO:0005886">
    <property type="term" value="C:plasma membrane"/>
    <property type="evidence" value="ECO:0007669"/>
    <property type="project" value="UniProtKB-SubCell"/>
</dbReference>